<evidence type="ECO:0000259" key="1">
    <source>
        <dbReference type="Pfam" id="PF07238"/>
    </source>
</evidence>
<protein>
    <submittedName>
        <fullName evidence="2">PilZ domain-containing protein</fullName>
    </submittedName>
</protein>
<name>A0ABX9A0W7_9SPHN</name>
<dbReference type="Proteomes" id="UP000824321">
    <property type="component" value="Chromosome"/>
</dbReference>
<feature type="domain" description="PilZ" evidence="1">
    <location>
        <begin position="9"/>
        <end position="84"/>
    </location>
</feature>
<organism evidence="2 3">
    <name type="scientific">Qipengyuania gelatinilytica</name>
    <dbReference type="NCBI Taxonomy" id="2867231"/>
    <lineage>
        <taxon>Bacteria</taxon>
        <taxon>Pseudomonadati</taxon>
        <taxon>Pseudomonadota</taxon>
        <taxon>Alphaproteobacteria</taxon>
        <taxon>Sphingomonadales</taxon>
        <taxon>Erythrobacteraceae</taxon>
        <taxon>Qipengyuania</taxon>
    </lineage>
</organism>
<dbReference type="EMBL" id="CP081294">
    <property type="protein sequence ID" value="QZD94920.1"/>
    <property type="molecule type" value="Genomic_DNA"/>
</dbReference>
<accession>A0ABX9A0W7</accession>
<evidence type="ECO:0000313" key="3">
    <source>
        <dbReference type="Proteomes" id="UP000824321"/>
    </source>
</evidence>
<sequence length="179" mass="20036">MSAIPIRERREDRVDLLVRVTLHTDGASRVVRLCNVSAMGALVEGEDLPETGRAVDLQRGANAVRGRIIWRASNKAGISFSDRTEVEHWFPEAEPQSSVDKAFQRIARELNRQDKREPVVAPHHRSQITADDMERSAAALEELADALAGEPDLFSRYATQLQSLDISAQLLRKLALRED</sequence>
<keyword evidence="3" id="KW-1185">Reference proteome</keyword>
<dbReference type="Pfam" id="PF07238">
    <property type="entry name" value="PilZ"/>
    <property type="match status" value="1"/>
</dbReference>
<proteinExistence type="predicted"/>
<dbReference type="InterPro" id="IPR009875">
    <property type="entry name" value="PilZ_domain"/>
</dbReference>
<reference evidence="2 3" key="1">
    <citation type="submission" date="2021-08" db="EMBL/GenBank/DDBJ databases">
        <title>Comparative Genomics Analysis of the Genus Qipengyuania Reveals Extensive Genetic Diversity and Metabolic Versatility, Including the Description of Fifteen Novel Species.</title>
        <authorList>
            <person name="Liu Y."/>
        </authorList>
    </citation>
    <scope>NUCLEOTIDE SEQUENCE [LARGE SCALE GENOMIC DNA]</scope>
    <source>
        <strain evidence="2 3">1NDH1</strain>
    </source>
</reference>
<gene>
    <name evidence="2" type="ORF">K3136_12685</name>
</gene>
<dbReference type="SUPFAM" id="SSF141371">
    <property type="entry name" value="PilZ domain-like"/>
    <property type="match status" value="1"/>
</dbReference>
<evidence type="ECO:0000313" key="2">
    <source>
        <dbReference type="EMBL" id="QZD94920.1"/>
    </source>
</evidence>
<dbReference type="RefSeq" id="WP_221430663.1">
    <property type="nucleotide sequence ID" value="NZ_CP081294.1"/>
</dbReference>